<proteinExistence type="predicted"/>
<sequence>MYVVGPDGKELEVHHDGAHYSDAPISTPQGREHAKNGQMVGRILVSDLLTDGRSGSVKSFAEHHDLGHDQKSREKMKPYQHEFTNLGEILDNLLSIDLHIPKVEDAIEVAARRMACLYFAGKQGFAKASAWQSLKTSGISANIVNIAVGV</sequence>
<name>X0U8S9_9ZZZZ</name>
<comment type="caution">
    <text evidence="1">The sequence shown here is derived from an EMBL/GenBank/DDBJ whole genome shotgun (WGS) entry which is preliminary data.</text>
</comment>
<dbReference type="AlphaFoldDB" id="X0U8S9"/>
<protein>
    <submittedName>
        <fullName evidence="1">Uncharacterized protein</fullName>
    </submittedName>
</protein>
<gene>
    <name evidence="1" type="ORF">S01H1_43744</name>
</gene>
<reference evidence="1" key="1">
    <citation type="journal article" date="2014" name="Front. Microbiol.">
        <title>High frequency of phylogenetically diverse reductive dehalogenase-homologous genes in deep subseafloor sedimentary metagenomes.</title>
        <authorList>
            <person name="Kawai M."/>
            <person name="Futagami T."/>
            <person name="Toyoda A."/>
            <person name="Takaki Y."/>
            <person name="Nishi S."/>
            <person name="Hori S."/>
            <person name="Arai W."/>
            <person name="Tsubouchi T."/>
            <person name="Morono Y."/>
            <person name="Uchiyama I."/>
            <person name="Ito T."/>
            <person name="Fujiyama A."/>
            <person name="Inagaki F."/>
            <person name="Takami H."/>
        </authorList>
    </citation>
    <scope>NUCLEOTIDE SEQUENCE</scope>
    <source>
        <strain evidence="1">Expedition CK06-06</strain>
    </source>
</reference>
<dbReference type="EMBL" id="BARS01027875">
    <property type="protein sequence ID" value="GAG01940.1"/>
    <property type="molecule type" value="Genomic_DNA"/>
</dbReference>
<feature type="non-terminal residue" evidence="1">
    <location>
        <position position="150"/>
    </location>
</feature>
<accession>X0U8S9</accession>
<organism evidence="1">
    <name type="scientific">marine sediment metagenome</name>
    <dbReference type="NCBI Taxonomy" id="412755"/>
    <lineage>
        <taxon>unclassified sequences</taxon>
        <taxon>metagenomes</taxon>
        <taxon>ecological metagenomes</taxon>
    </lineage>
</organism>
<evidence type="ECO:0000313" key="1">
    <source>
        <dbReference type="EMBL" id="GAG01940.1"/>
    </source>
</evidence>